<accession>A0A6A8MCX4</accession>
<dbReference type="PANTHER" id="PTHR43633:SF1">
    <property type="entry name" value="ALCOHOL DEHYDROGENASE YQHD"/>
    <property type="match status" value="1"/>
</dbReference>
<gene>
    <name evidence="4" type="ORF">FYJ66_08015</name>
</gene>
<dbReference type="GO" id="GO:1990362">
    <property type="term" value="F:butanol dehydrogenase (NAD+) activity"/>
    <property type="evidence" value="ECO:0007669"/>
    <property type="project" value="InterPro"/>
</dbReference>
<feature type="domain" description="Alcohol dehydrogenase iron-type/glycerol dehydrogenase GldA" evidence="2">
    <location>
        <begin position="9"/>
        <end position="178"/>
    </location>
</feature>
<dbReference type="Pfam" id="PF25137">
    <property type="entry name" value="ADH_Fe_C"/>
    <property type="match status" value="1"/>
</dbReference>
<evidence type="ECO:0000256" key="1">
    <source>
        <dbReference type="ARBA" id="ARBA00023002"/>
    </source>
</evidence>
<dbReference type="CDD" id="cd08187">
    <property type="entry name" value="BDH"/>
    <property type="match status" value="1"/>
</dbReference>
<dbReference type="GO" id="GO:1990002">
    <property type="term" value="F:methylglyoxal reductase (NADPH) (acetol producing) activity"/>
    <property type="evidence" value="ECO:0007669"/>
    <property type="project" value="TreeGrafter"/>
</dbReference>
<evidence type="ECO:0000313" key="4">
    <source>
        <dbReference type="EMBL" id="MST69527.1"/>
    </source>
</evidence>
<dbReference type="SUPFAM" id="SSF56796">
    <property type="entry name" value="Dehydroquinate synthase-like"/>
    <property type="match status" value="1"/>
</dbReference>
<evidence type="ECO:0000259" key="2">
    <source>
        <dbReference type="Pfam" id="PF00465"/>
    </source>
</evidence>
<dbReference type="GO" id="GO:0005829">
    <property type="term" value="C:cytosol"/>
    <property type="evidence" value="ECO:0007669"/>
    <property type="project" value="TreeGrafter"/>
</dbReference>
<comment type="caution">
    <text evidence="4">The sequence shown here is derived from an EMBL/GenBank/DDBJ whole genome shotgun (WGS) entry which is preliminary data.</text>
</comment>
<dbReference type="FunFam" id="3.40.50.1970:FF:000003">
    <property type="entry name" value="Alcohol dehydrogenase, iron-containing"/>
    <property type="match status" value="1"/>
</dbReference>
<protein>
    <submittedName>
        <fullName evidence="4">Iron-containing alcohol dehydrogenase</fullName>
    </submittedName>
</protein>
<dbReference type="GO" id="GO:0046872">
    <property type="term" value="F:metal ion binding"/>
    <property type="evidence" value="ECO:0007669"/>
    <property type="project" value="InterPro"/>
</dbReference>
<dbReference type="EMBL" id="VUNB01000006">
    <property type="protein sequence ID" value="MST69527.1"/>
    <property type="molecule type" value="Genomic_DNA"/>
</dbReference>
<dbReference type="RefSeq" id="WP_154572997.1">
    <property type="nucleotide sequence ID" value="NZ_VUNB01000006.1"/>
</dbReference>
<dbReference type="InterPro" id="IPR044731">
    <property type="entry name" value="BDH-like"/>
</dbReference>
<dbReference type="GO" id="GO:0008106">
    <property type="term" value="F:alcohol dehydrogenase (NADP+) activity"/>
    <property type="evidence" value="ECO:0007669"/>
    <property type="project" value="TreeGrafter"/>
</dbReference>
<organism evidence="4">
    <name type="scientific">Baileyella intestinalis</name>
    <dbReference type="NCBI Taxonomy" id="2606709"/>
    <lineage>
        <taxon>Bacteria</taxon>
        <taxon>Bacillati</taxon>
        <taxon>Bacillota</taxon>
        <taxon>Clostridia</taxon>
        <taxon>Peptostreptococcales</taxon>
        <taxon>Anaerovoracaceae</taxon>
        <taxon>Baileyella</taxon>
    </lineage>
</organism>
<dbReference type="Pfam" id="PF00465">
    <property type="entry name" value="Fe-ADH"/>
    <property type="match status" value="1"/>
</dbReference>
<sequence>MNDFVYYTPTKVIFGKDKENEVGSELKKAGATKVLVHYGTGSVIRSGLLDKVRTSLNEAGIPFAELGGVVPNPRLSLVYQGIELGRREKIDFILAVGGGSVLDSAKAIGYGIPYSGDVWDFYDRKKQAEAIVPVGDILTLAATGSEMSNSSVITKDEGGIKRGYSNNLGRPVFSILDPQLTTTLPPFQTSCGCTDIIMHTLERYFTAKGNMDITDEMARGVVKTVMKHAPILLADPENYQSRAEVMWAGSLSHNGLTGCGNGGDDFATHRLEHELSGMYDVSHGAGLAALWGSWARYVMDDCLWRFRKFAVEIMDIPEEGSDRQIALKGIEAMEDFFRSINMPVSMSQLGVHPSDEEIQILARKCSDAVGGHIGAAKVLYPEDFVKIYQMAK</sequence>
<dbReference type="Gene3D" id="1.20.1090.10">
    <property type="entry name" value="Dehydroquinate synthase-like - alpha domain"/>
    <property type="match status" value="1"/>
</dbReference>
<evidence type="ECO:0000259" key="3">
    <source>
        <dbReference type="Pfam" id="PF25137"/>
    </source>
</evidence>
<proteinExistence type="predicted"/>
<dbReference type="InterPro" id="IPR056798">
    <property type="entry name" value="ADH_Fe_C"/>
</dbReference>
<feature type="domain" description="Fe-containing alcohol dehydrogenase-like C-terminal" evidence="3">
    <location>
        <begin position="193"/>
        <end position="368"/>
    </location>
</feature>
<keyword evidence="1" id="KW-0560">Oxidoreductase</keyword>
<dbReference type="PANTHER" id="PTHR43633">
    <property type="entry name" value="ALCOHOL DEHYDROGENASE YQHD"/>
    <property type="match status" value="1"/>
</dbReference>
<dbReference type="AlphaFoldDB" id="A0A6A8MCX4"/>
<dbReference type="InterPro" id="IPR001670">
    <property type="entry name" value="ADH_Fe/GldA"/>
</dbReference>
<reference evidence="4" key="1">
    <citation type="submission" date="2019-09" db="EMBL/GenBank/DDBJ databases">
        <title>In-depth cultivation of the pig gut microbiome towards novel bacterial diversity and tailored functional studies.</title>
        <authorList>
            <person name="Wylensek D."/>
            <person name="Hitch T.C.A."/>
            <person name="Clavel T."/>
        </authorList>
    </citation>
    <scope>NUCLEOTIDE SEQUENCE</scope>
    <source>
        <strain evidence="4">RF-744-FAT-WT-3</strain>
    </source>
</reference>
<dbReference type="Gene3D" id="3.40.50.1970">
    <property type="match status" value="1"/>
</dbReference>
<name>A0A6A8MCX4_9FIRM</name>